<evidence type="ECO:0000313" key="1">
    <source>
        <dbReference type="EMBL" id="TNV74868.1"/>
    </source>
</evidence>
<reference evidence="1" key="1">
    <citation type="submission" date="2019-06" db="EMBL/GenBank/DDBJ databases">
        <authorList>
            <person name="Zheng W."/>
        </authorList>
    </citation>
    <scope>NUCLEOTIDE SEQUENCE</scope>
    <source>
        <strain evidence="1">QDHG01</strain>
    </source>
</reference>
<evidence type="ECO:0000313" key="2">
    <source>
        <dbReference type="Proteomes" id="UP000785679"/>
    </source>
</evidence>
<gene>
    <name evidence="1" type="ORF">FGO68_gene1421</name>
</gene>
<dbReference type="AlphaFoldDB" id="A0A8J8SYF1"/>
<proteinExistence type="predicted"/>
<comment type="caution">
    <text evidence="1">The sequence shown here is derived from an EMBL/GenBank/DDBJ whole genome shotgun (WGS) entry which is preliminary data.</text>
</comment>
<dbReference type="EMBL" id="RRYP01016583">
    <property type="protein sequence ID" value="TNV74868.1"/>
    <property type="molecule type" value="Genomic_DNA"/>
</dbReference>
<accession>A0A8J8SYF1</accession>
<protein>
    <submittedName>
        <fullName evidence="1">Uncharacterized protein</fullName>
    </submittedName>
</protein>
<organism evidence="1 2">
    <name type="scientific">Halteria grandinella</name>
    <dbReference type="NCBI Taxonomy" id="5974"/>
    <lineage>
        <taxon>Eukaryota</taxon>
        <taxon>Sar</taxon>
        <taxon>Alveolata</taxon>
        <taxon>Ciliophora</taxon>
        <taxon>Intramacronucleata</taxon>
        <taxon>Spirotrichea</taxon>
        <taxon>Stichotrichia</taxon>
        <taxon>Sporadotrichida</taxon>
        <taxon>Halteriidae</taxon>
        <taxon>Halteria</taxon>
    </lineage>
</organism>
<name>A0A8J8SYF1_HALGN</name>
<dbReference type="Proteomes" id="UP000785679">
    <property type="component" value="Unassembled WGS sequence"/>
</dbReference>
<keyword evidence="2" id="KW-1185">Reference proteome</keyword>
<sequence length="82" mass="9496">MGESSIEFIDFISRLILVMSYSHLQCCQSFILFLIIQNTFTIEVSAPHWSKYQIISFAPVLAALIKNVFPFQSYELIQIFQS</sequence>